<evidence type="ECO:0000313" key="1">
    <source>
        <dbReference type="EMBL" id="CAG9327653.1"/>
    </source>
</evidence>
<name>A0AAU9JW57_9CILI</name>
<accession>A0AAU9JW57</accession>
<organism evidence="1 2">
    <name type="scientific">Blepharisma stoltei</name>
    <dbReference type="NCBI Taxonomy" id="1481888"/>
    <lineage>
        <taxon>Eukaryota</taxon>
        <taxon>Sar</taxon>
        <taxon>Alveolata</taxon>
        <taxon>Ciliophora</taxon>
        <taxon>Postciliodesmatophora</taxon>
        <taxon>Heterotrichea</taxon>
        <taxon>Heterotrichida</taxon>
        <taxon>Blepharismidae</taxon>
        <taxon>Blepharisma</taxon>
    </lineage>
</organism>
<gene>
    <name evidence="1" type="ORF">BSTOLATCC_MIC44283</name>
</gene>
<dbReference type="Proteomes" id="UP001162131">
    <property type="component" value="Unassembled WGS sequence"/>
</dbReference>
<proteinExistence type="predicted"/>
<protein>
    <submittedName>
        <fullName evidence="1">Uncharacterized protein</fullName>
    </submittedName>
</protein>
<sequence length="102" mass="11159">MESQWKQALAIVALPKISSNSEHDQRLLNDPPILPEIDVRLEHSVLSADPEVKQPVSRLAAVVINPPQPKKSTGVIGGLKNLGKELYSEAKGGINSLKQRFQ</sequence>
<evidence type="ECO:0000313" key="2">
    <source>
        <dbReference type="Proteomes" id="UP001162131"/>
    </source>
</evidence>
<comment type="caution">
    <text evidence="1">The sequence shown here is derived from an EMBL/GenBank/DDBJ whole genome shotgun (WGS) entry which is preliminary data.</text>
</comment>
<dbReference type="AlphaFoldDB" id="A0AAU9JW57"/>
<reference evidence="1" key="1">
    <citation type="submission" date="2021-09" db="EMBL/GenBank/DDBJ databases">
        <authorList>
            <consortium name="AG Swart"/>
            <person name="Singh M."/>
            <person name="Singh A."/>
            <person name="Seah K."/>
            <person name="Emmerich C."/>
        </authorList>
    </citation>
    <scope>NUCLEOTIDE SEQUENCE</scope>
    <source>
        <strain evidence="1">ATCC30299</strain>
    </source>
</reference>
<dbReference type="EMBL" id="CAJZBQ010000044">
    <property type="protein sequence ID" value="CAG9327653.1"/>
    <property type="molecule type" value="Genomic_DNA"/>
</dbReference>
<keyword evidence="2" id="KW-1185">Reference proteome</keyword>